<accession>A0AA38GJL1</accession>
<dbReference type="EMBL" id="JAHRHJ020000003">
    <property type="protein sequence ID" value="KAH9323402.1"/>
    <property type="molecule type" value="Genomic_DNA"/>
</dbReference>
<feature type="non-terminal residue" evidence="5">
    <location>
        <position position="167"/>
    </location>
</feature>
<dbReference type="GO" id="GO:0003700">
    <property type="term" value="F:DNA-binding transcription factor activity"/>
    <property type="evidence" value="ECO:0007669"/>
    <property type="project" value="InterPro"/>
</dbReference>
<name>A0AA38GJL1_TAXCH</name>
<evidence type="ECO:0000256" key="1">
    <source>
        <dbReference type="ARBA" id="ARBA00023015"/>
    </source>
</evidence>
<feature type="region of interest" description="Disordered" evidence="4">
    <location>
        <begin position="145"/>
        <end position="167"/>
    </location>
</feature>
<dbReference type="PANTHER" id="PTHR31314:SF133">
    <property type="entry name" value="HTH MYB-TYPE DOMAIN-CONTAINING PROTEIN"/>
    <property type="match status" value="1"/>
</dbReference>
<dbReference type="Gene3D" id="1.10.10.60">
    <property type="entry name" value="Homeodomain-like"/>
    <property type="match status" value="1"/>
</dbReference>
<dbReference type="InterPro" id="IPR006447">
    <property type="entry name" value="Myb_dom_plants"/>
</dbReference>
<reference evidence="5 6" key="1">
    <citation type="journal article" date="2021" name="Nat. Plants">
        <title>The Taxus genome provides insights into paclitaxel biosynthesis.</title>
        <authorList>
            <person name="Xiong X."/>
            <person name="Gou J."/>
            <person name="Liao Q."/>
            <person name="Li Y."/>
            <person name="Zhou Q."/>
            <person name="Bi G."/>
            <person name="Li C."/>
            <person name="Du R."/>
            <person name="Wang X."/>
            <person name="Sun T."/>
            <person name="Guo L."/>
            <person name="Liang H."/>
            <person name="Lu P."/>
            <person name="Wu Y."/>
            <person name="Zhang Z."/>
            <person name="Ro D.K."/>
            <person name="Shang Y."/>
            <person name="Huang S."/>
            <person name="Yan J."/>
        </authorList>
    </citation>
    <scope>NUCLEOTIDE SEQUENCE [LARGE SCALE GENOMIC DNA]</scope>
    <source>
        <strain evidence="5">Ta-2019</strain>
    </source>
</reference>
<feature type="non-terminal residue" evidence="5">
    <location>
        <position position="1"/>
    </location>
</feature>
<keyword evidence="6" id="KW-1185">Reference proteome</keyword>
<dbReference type="PANTHER" id="PTHR31314">
    <property type="entry name" value="MYB FAMILY TRANSCRIPTION FACTOR PHL7-LIKE"/>
    <property type="match status" value="1"/>
</dbReference>
<dbReference type="AlphaFoldDB" id="A0AA38GJL1"/>
<evidence type="ECO:0000256" key="4">
    <source>
        <dbReference type="SAM" id="MobiDB-lite"/>
    </source>
</evidence>
<evidence type="ECO:0000256" key="3">
    <source>
        <dbReference type="ARBA" id="ARBA00023242"/>
    </source>
</evidence>
<dbReference type="InterPro" id="IPR046955">
    <property type="entry name" value="PHR1-like"/>
</dbReference>
<proteinExistence type="predicted"/>
<dbReference type="Proteomes" id="UP000824469">
    <property type="component" value="Unassembled WGS sequence"/>
</dbReference>
<dbReference type="GO" id="GO:0003677">
    <property type="term" value="F:DNA binding"/>
    <property type="evidence" value="ECO:0007669"/>
    <property type="project" value="InterPro"/>
</dbReference>
<keyword evidence="3" id="KW-0539">Nucleus</keyword>
<keyword evidence="1" id="KW-0805">Transcription regulation</keyword>
<sequence>ATPKLIREAMGVNGLRTSHVKSHLQMYRNMKKNEICQVGPGQGNHNLHKFENRRKRSRYENGNVPHTNLDNNVKNNLLPYSHKRSRTSEVPSNSLRDELSLERVNSREQSTCYGNYINCSNSISSPLNLSHQKVQYQNDNGVIKNNKLHKTEPDRRKFCNNPKFNAE</sequence>
<evidence type="ECO:0008006" key="7">
    <source>
        <dbReference type="Google" id="ProtNLM"/>
    </source>
</evidence>
<organism evidence="5 6">
    <name type="scientific">Taxus chinensis</name>
    <name type="common">Chinese yew</name>
    <name type="synonym">Taxus wallichiana var. chinensis</name>
    <dbReference type="NCBI Taxonomy" id="29808"/>
    <lineage>
        <taxon>Eukaryota</taxon>
        <taxon>Viridiplantae</taxon>
        <taxon>Streptophyta</taxon>
        <taxon>Embryophyta</taxon>
        <taxon>Tracheophyta</taxon>
        <taxon>Spermatophyta</taxon>
        <taxon>Pinopsida</taxon>
        <taxon>Pinidae</taxon>
        <taxon>Conifers II</taxon>
        <taxon>Cupressales</taxon>
        <taxon>Taxaceae</taxon>
        <taxon>Taxus</taxon>
    </lineage>
</organism>
<evidence type="ECO:0000256" key="2">
    <source>
        <dbReference type="ARBA" id="ARBA00023163"/>
    </source>
</evidence>
<protein>
    <recommendedName>
        <fullName evidence="7">HTH myb-type domain-containing protein</fullName>
    </recommendedName>
</protein>
<gene>
    <name evidence="5" type="ORF">KI387_018041</name>
</gene>
<evidence type="ECO:0000313" key="5">
    <source>
        <dbReference type="EMBL" id="KAH9323402.1"/>
    </source>
</evidence>
<keyword evidence="2" id="KW-0804">Transcription</keyword>
<evidence type="ECO:0000313" key="6">
    <source>
        <dbReference type="Proteomes" id="UP000824469"/>
    </source>
</evidence>
<dbReference type="NCBIfam" id="TIGR01557">
    <property type="entry name" value="myb_SHAQKYF"/>
    <property type="match status" value="1"/>
</dbReference>
<comment type="caution">
    <text evidence="5">The sequence shown here is derived from an EMBL/GenBank/DDBJ whole genome shotgun (WGS) entry which is preliminary data.</text>
</comment>